<comment type="caution">
    <text evidence="3">The sequence shown here is derived from an EMBL/GenBank/DDBJ whole genome shotgun (WGS) entry which is preliminary data.</text>
</comment>
<evidence type="ECO:0000313" key="4">
    <source>
        <dbReference type="Proteomes" id="UP001159427"/>
    </source>
</evidence>
<feature type="domain" description="ALOG" evidence="2">
    <location>
        <begin position="18"/>
        <end position="53"/>
    </location>
</feature>
<dbReference type="Proteomes" id="UP001159427">
    <property type="component" value="Unassembled WGS sequence"/>
</dbReference>
<evidence type="ECO:0000256" key="1">
    <source>
        <dbReference type="ARBA" id="ARBA00023172"/>
    </source>
</evidence>
<gene>
    <name evidence="3" type="ORF">PEVE_00008022</name>
</gene>
<evidence type="ECO:0000259" key="2">
    <source>
        <dbReference type="Pfam" id="PF04852"/>
    </source>
</evidence>
<accession>A0ABN8QYX2</accession>
<dbReference type="InterPro" id="IPR011010">
    <property type="entry name" value="DNA_brk_join_enz"/>
</dbReference>
<name>A0ABN8QYX2_9CNID</name>
<dbReference type="InterPro" id="IPR006936">
    <property type="entry name" value="ALOG_dom"/>
</dbReference>
<dbReference type="InterPro" id="IPR013762">
    <property type="entry name" value="Integrase-like_cat_sf"/>
</dbReference>
<dbReference type="EMBL" id="CALNXI010001542">
    <property type="protein sequence ID" value="CAH3171717.1"/>
    <property type="molecule type" value="Genomic_DNA"/>
</dbReference>
<sequence>MSDRALSRKSCPISFSVRSPPISIATTLPTDVFAFLVWKDRGGRTRVHQPDCQCPLRLAHGVEHFLQYFRVPGPPIPRLTVIFLIFCQSDRPIQRQETHSTPNEKERRSGLRRGENAVICPVKSLKLYFNICRLLRIELQSGYLFRSARLNEYTNAEFVRDKLHVTSDRFTLHGFRRGAGISLALAGVSLHEIMDHVGRENRRTALHYIKLKQVVNPARAAAQPDLDCGIGTTYMRLNNLEGFSPVF</sequence>
<proteinExistence type="predicted"/>
<dbReference type="Gene3D" id="1.10.443.10">
    <property type="entry name" value="Intergrase catalytic core"/>
    <property type="match status" value="1"/>
</dbReference>
<organism evidence="3 4">
    <name type="scientific">Porites evermanni</name>
    <dbReference type="NCBI Taxonomy" id="104178"/>
    <lineage>
        <taxon>Eukaryota</taxon>
        <taxon>Metazoa</taxon>
        <taxon>Cnidaria</taxon>
        <taxon>Anthozoa</taxon>
        <taxon>Hexacorallia</taxon>
        <taxon>Scleractinia</taxon>
        <taxon>Fungiina</taxon>
        <taxon>Poritidae</taxon>
        <taxon>Porites</taxon>
    </lineage>
</organism>
<evidence type="ECO:0000313" key="3">
    <source>
        <dbReference type="EMBL" id="CAH3171717.1"/>
    </source>
</evidence>
<reference evidence="3 4" key="1">
    <citation type="submission" date="2022-05" db="EMBL/GenBank/DDBJ databases">
        <authorList>
            <consortium name="Genoscope - CEA"/>
            <person name="William W."/>
        </authorList>
    </citation>
    <scope>NUCLEOTIDE SEQUENCE [LARGE SCALE GENOMIC DNA]</scope>
</reference>
<keyword evidence="4" id="KW-1185">Reference proteome</keyword>
<dbReference type="SUPFAM" id="SSF56349">
    <property type="entry name" value="DNA breaking-rejoining enzymes"/>
    <property type="match status" value="1"/>
</dbReference>
<keyword evidence="1" id="KW-0233">DNA recombination</keyword>
<protein>
    <recommendedName>
        <fullName evidence="2">ALOG domain-containing protein</fullName>
    </recommendedName>
</protein>
<dbReference type="Pfam" id="PF04852">
    <property type="entry name" value="ALOG_dom"/>
    <property type="match status" value="1"/>
</dbReference>